<reference evidence="2 3" key="1">
    <citation type="journal article" date="2016" name="Nat. Commun.">
        <title>Thousands of microbial genomes shed light on interconnected biogeochemical processes in an aquifer system.</title>
        <authorList>
            <person name="Anantharaman K."/>
            <person name="Brown C.T."/>
            <person name="Hug L.A."/>
            <person name="Sharon I."/>
            <person name="Castelle C.J."/>
            <person name="Probst A.J."/>
            <person name="Thomas B.C."/>
            <person name="Singh A."/>
            <person name="Wilkins M.J."/>
            <person name="Karaoz U."/>
            <person name="Brodie E.L."/>
            <person name="Williams K.H."/>
            <person name="Hubbard S.S."/>
            <person name="Banfield J.F."/>
        </authorList>
    </citation>
    <scope>NUCLEOTIDE SEQUENCE [LARGE SCALE GENOMIC DNA]</scope>
</reference>
<evidence type="ECO:0000313" key="2">
    <source>
        <dbReference type="EMBL" id="OGH73821.1"/>
    </source>
</evidence>
<dbReference type="STRING" id="1798683.A3C90_00940"/>
<evidence type="ECO:0000256" key="1">
    <source>
        <dbReference type="SAM" id="Phobius"/>
    </source>
</evidence>
<gene>
    <name evidence="2" type="ORF">A3C90_00940</name>
</gene>
<name>A0A1F6MQ70_9BACT</name>
<feature type="transmembrane region" description="Helical" evidence="1">
    <location>
        <begin position="21"/>
        <end position="42"/>
    </location>
</feature>
<dbReference type="EMBL" id="MFQE01000014">
    <property type="protein sequence ID" value="OGH73821.1"/>
    <property type="molecule type" value="Genomic_DNA"/>
</dbReference>
<keyword evidence="1" id="KW-0472">Membrane</keyword>
<sequence>MVPYRKETKMPQNQPVRFYKIIALSFLVLTLVLLGLIVFMSAKRATITITAKETPVSVTIPVTIGGAAGGDRLAGSVATTSVRVSQTFSPTGTEEVPGVAIGTITVHNESDTDQALVATTRFLSDGGILFRLKNGVRAPARGAVDAEVYADQEGALGNIVPSRFTIPGLNDARQKAVYGTSAASMSGGVKTAGVLSAKDIEDARAKLLEEARIEGEKLLKSVQGELAGVWSVLDSRIETDAEVGDKITGFTMTMTATALGVFYSAEELQELAGRSLEKRAVEESEIIVPSSAMPSVAFDSYDATAGEAVVSVFYDGLASLNPESKEIDKAVLFGKTREEVRRYLLSLDHVQSVEIDFTPAWMRTVPQVKEHVNVVIKSVR</sequence>
<keyword evidence="1" id="KW-1133">Transmembrane helix</keyword>
<dbReference type="Proteomes" id="UP000177457">
    <property type="component" value="Unassembled WGS sequence"/>
</dbReference>
<comment type="caution">
    <text evidence="2">The sequence shown here is derived from an EMBL/GenBank/DDBJ whole genome shotgun (WGS) entry which is preliminary data.</text>
</comment>
<protein>
    <recommendedName>
        <fullName evidence="4">Baseplate protein J-like domain-containing protein</fullName>
    </recommendedName>
</protein>
<accession>A0A1F6MQ70</accession>
<evidence type="ECO:0000313" key="3">
    <source>
        <dbReference type="Proteomes" id="UP000177457"/>
    </source>
</evidence>
<evidence type="ECO:0008006" key="4">
    <source>
        <dbReference type="Google" id="ProtNLM"/>
    </source>
</evidence>
<organism evidence="2 3">
    <name type="scientific">Candidatus Magasanikbacteria bacterium RIFCSPHIGHO2_02_FULL_51_14</name>
    <dbReference type="NCBI Taxonomy" id="1798683"/>
    <lineage>
        <taxon>Bacteria</taxon>
        <taxon>Candidatus Magasanikiibacteriota</taxon>
    </lineage>
</organism>
<dbReference type="AlphaFoldDB" id="A0A1F6MQ70"/>
<proteinExistence type="predicted"/>
<keyword evidence="1" id="KW-0812">Transmembrane</keyword>